<gene>
    <name evidence="1" type="ORF">K504DRAFT_54887</name>
</gene>
<keyword evidence="2" id="KW-1185">Reference proteome</keyword>
<name>A0A6G1K487_9PLEO</name>
<organism evidence="1 2">
    <name type="scientific">Pleomassaria siparia CBS 279.74</name>
    <dbReference type="NCBI Taxonomy" id="1314801"/>
    <lineage>
        <taxon>Eukaryota</taxon>
        <taxon>Fungi</taxon>
        <taxon>Dikarya</taxon>
        <taxon>Ascomycota</taxon>
        <taxon>Pezizomycotina</taxon>
        <taxon>Dothideomycetes</taxon>
        <taxon>Pleosporomycetidae</taxon>
        <taxon>Pleosporales</taxon>
        <taxon>Pleomassariaceae</taxon>
        <taxon>Pleomassaria</taxon>
    </lineage>
</organism>
<protein>
    <submittedName>
        <fullName evidence="1">Uncharacterized protein</fullName>
    </submittedName>
</protein>
<accession>A0A6G1K487</accession>
<proteinExistence type="predicted"/>
<dbReference type="EMBL" id="MU005774">
    <property type="protein sequence ID" value="KAF2707335.1"/>
    <property type="molecule type" value="Genomic_DNA"/>
</dbReference>
<evidence type="ECO:0000313" key="2">
    <source>
        <dbReference type="Proteomes" id="UP000799428"/>
    </source>
</evidence>
<dbReference type="Proteomes" id="UP000799428">
    <property type="component" value="Unassembled WGS sequence"/>
</dbReference>
<dbReference type="AlphaFoldDB" id="A0A6G1K487"/>
<reference evidence="1" key="1">
    <citation type="journal article" date="2020" name="Stud. Mycol.">
        <title>101 Dothideomycetes genomes: a test case for predicting lifestyles and emergence of pathogens.</title>
        <authorList>
            <person name="Haridas S."/>
            <person name="Albert R."/>
            <person name="Binder M."/>
            <person name="Bloem J."/>
            <person name="Labutti K."/>
            <person name="Salamov A."/>
            <person name="Andreopoulos B."/>
            <person name="Baker S."/>
            <person name="Barry K."/>
            <person name="Bills G."/>
            <person name="Bluhm B."/>
            <person name="Cannon C."/>
            <person name="Castanera R."/>
            <person name="Culley D."/>
            <person name="Daum C."/>
            <person name="Ezra D."/>
            <person name="Gonzalez J."/>
            <person name="Henrissat B."/>
            <person name="Kuo A."/>
            <person name="Liang C."/>
            <person name="Lipzen A."/>
            <person name="Lutzoni F."/>
            <person name="Magnuson J."/>
            <person name="Mondo S."/>
            <person name="Nolan M."/>
            <person name="Ohm R."/>
            <person name="Pangilinan J."/>
            <person name="Park H.-J."/>
            <person name="Ramirez L."/>
            <person name="Alfaro M."/>
            <person name="Sun H."/>
            <person name="Tritt A."/>
            <person name="Yoshinaga Y."/>
            <person name="Zwiers L.-H."/>
            <person name="Turgeon B."/>
            <person name="Goodwin S."/>
            <person name="Spatafora J."/>
            <person name="Crous P."/>
            <person name="Grigoriev I."/>
        </authorList>
    </citation>
    <scope>NUCLEOTIDE SEQUENCE</scope>
    <source>
        <strain evidence="1">CBS 279.74</strain>
    </source>
</reference>
<evidence type="ECO:0000313" key="1">
    <source>
        <dbReference type="EMBL" id="KAF2707335.1"/>
    </source>
</evidence>
<sequence length="92" mass="10191">MRCGVLLRPSPWGKISMLLSAAALIGYTKHREAMDHHEDTYIHMYTQYAAAKTFEAVCPLLDIIGGINPPVKLNPLPPSANRLTYTFCTATD</sequence>